<dbReference type="InterPro" id="IPR003675">
    <property type="entry name" value="Rce1/LyrA-like_dom"/>
</dbReference>
<dbReference type="GO" id="GO:0080120">
    <property type="term" value="P:CAAX-box protein maturation"/>
    <property type="evidence" value="ECO:0007669"/>
    <property type="project" value="UniProtKB-ARBA"/>
</dbReference>
<dbReference type="GO" id="GO:0006508">
    <property type="term" value="P:proteolysis"/>
    <property type="evidence" value="ECO:0007669"/>
    <property type="project" value="UniProtKB-KW"/>
</dbReference>
<sequence>MTATPSLSAPAPAAPAARPSPWREIGVFLATVAGLLTVTTSVAAAAGADVTRVDQAPPLVQALLFGQALIPLLAAVVARLVTARTLRRPGWGFRRPSWRSLGTAWLWALLPTLAAAGLLWATGLAGFAGGGLTPTVALGLTVLVLPYVVLALAEDVGWRGLLVQRLAEVAGPRAVVLVSGLAWALFHWPLVLFLGGAPAGVPVWFALACLTLGSTSLGAVLASMQLRWGIWPGVLAHAVLNALLYHVLAPLTADSGPTEWLSTETGAMGAVTLLLAALAWWRVAPLVRTPAGGTAAR</sequence>
<reference evidence="4" key="1">
    <citation type="submission" date="2016-10" db="EMBL/GenBank/DDBJ databases">
        <authorList>
            <person name="Varghese N."/>
            <person name="Submissions S."/>
        </authorList>
    </citation>
    <scope>NUCLEOTIDE SEQUENCE [LARGE SCALE GENOMIC DNA]</scope>
    <source>
        <strain evidence="4">DSM 43161</strain>
    </source>
</reference>
<dbReference type="RefSeq" id="WP_075012705.1">
    <property type="nucleotide sequence ID" value="NZ_FOWE01000003.1"/>
</dbReference>
<feature type="transmembrane region" description="Helical" evidence="1">
    <location>
        <begin position="201"/>
        <end position="221"/>
    </location>
</feature>
<protein>
    <submittedName>
        <fullName evidence="3">CAAX protease self-immunity</fullName>
    </submittedName>
</protein>
<evidence type="ECO:0000256" key="1">
    <source>
        <dbReference type="SAM" id="Phobius"/>
    </source>
</evidence>
<feature type="transmembrane region" description="Helical" evidence="1">
    <location>
        <begin position="103"/>
        <end position="129"/>
    </location>
</feature>
<keyword evidence="1" id="KW-1133">Transmembrane helix</keyword>
<feature type="domain" description="CAAX prenyl protease 2/Lysostaphin resistance protein A-like" evidence="2">
    <location>
        <begin position="140"/>
        <end position="243"/>
    </location>
</feature>
<proteinExistence type="predicted"/>
<accession>A0A1I5EAH1</accession>
<feature type="transmembrane region" description="Helical" evidence="1">
    <location>
        <begin position="25"/>
        <end position="47"/>
    </location>
</feature>
<dbReference type="Proteomes" id="UP000183642">
    <property type="component" value="Unassembled WGS sequence"/>
</dbReference>
<evidence type="ECO:0000313" key="4">
    <source>
        <dbReference type="Proteomes" id="UP000183642"/>
    </source>
</evidence>
<gene>
    <name evidence="3" type="ORF">SAMN05660359_01258</name>
</gene>
<evidence type="ECO:0000259" key="2">
    <source>
        <dbReference type="Pfam" id="PF02517"/>
    </source>
</evidence>
<dbReference type="EMBL" id="FOWE01000003">
    <property type="protein sequence ID" value="SFO08256.1"/>
    <property type="molecule type" value="Genomic_DNA"/>
</dbReference>
<dbReference type="OrthoDB" id="3693644at2"/>
<keyword evidence="1" id="KW-0812">Transmembrane</keyword>
<keyword evidence="4" id="KW-1185">Reference proteome</keyword>
<feature type="transmembrane region" description="Helical" evidence="1">
    <location>
        <begin position="260"/>
        <end position="281"/>
    </location>
</feature>
<dbReference type="AlphaFoldDB" id="A0A1I5EAH1"/>
<dbReference type="InterPro" id="IPR042150">
    <property type="entry name" value="MmRce1-like"/>
</dbReference>
<feature type="transmembrane region" description="Helical" evidence="1">
    <location>
        <begin position="174"/>
        <end position="195"/>
    </location>
</feature>
<dbReference type="GO" id="GO:0004175">
    <property type="term" value="F:endopeptidase activity"/>
    <property type="evidence" value="ECO:0007669"/>
    <property type="project" value="UniProtKB-ARBA"/>
</dbReference>
<keyword evidence="3" id="KW-0378">Hydrolase</keyword>
<keyword evidence="1" id="KW-0472">Membrane</keyword>
<name>A0A1I5EAH1_9ACTN</name>
<dbReference type="Pfam" id="PF02517">
    <property type="entry name" value="Rce1-like"/>
    <property type="match status" value="1"/>
</dbReference>
<dbReference type="PANTHER" id="PTHR35797:SF1">
    <property type="entry name" value="PROTEASE"/>
    <property type="match status" value="1"/>
</dbReference>
<feature type="transmembrane region" description="Helical" evidence="1">
    <location>
        <begin position="135"/>
        <end position="153"/>
    </location>
</feature>
<feature type="transmembrane region" description="Helical" evidence="1">
    <location>
        <begin position="228"/>
        <end position="248"/>
    </location>
</feature>
<evidence type="ECO:0000313" key="3">
    <source>
        <dbReference type="EMBL" id="SFO08256.1"/>
    </source>
</evidence>
<dbReference type="PANTHER" id="PTHR35797">
    <property type="entry name" value="PROTEASE-RELATED"/>
    <property type="match status" value="1"/>
</dbReference>
<organism evidence="3 4">
    <name type="scientific">Geodermatophilus obscurus</name>
    <dbReference type="NCBI Taxonomy" id="1861"/>
    <lineage>
        <taxon>Bacteria</taxon>
        <taxon>Bacillati</taxon>
        <taxon>Actinomycetota</taxon>
        <taxon>Actinomycetes</taxon>
        <taxon>Geodermatophilales</taxon>
        <taxon>Geodermatophilaceae</taxon>
        <taxon>Geodermatophilus</taxon>
    </lineage>
</organism>
<keyword evidence="3" id="KW-0645">Protease</keyword>
<feature type="transmembrane region" description="Helical" evidence="1">
    <location>
        <begin position="59"/>
        <end position="82"/>
    </location>
</feature>